<dbReference type="Pfam" id="PF01075">
    <property type="entry name" value="Glyco_transf_9"/>
    <property type="match status" value="1"/>
</dbReference>
<protein>
    <submittedName>
        <fullName evidence="3">Glycosyltransferase family 9 protein</fullName>
        <ecNumber evidence="3">2.4.-.-</ecNumber>
    </submittedName>
</protein>
<comment type="caution">
    <text evidence="3">The sequence shown here is derived from an EMBL/GenBank/DDBJ whole genome shotgun (WGS) entry which is preliminary data.</text>
</comment>
<dbReference type="Gene3D" id="3.40.50.2000">
    <property type="entry name" value="Glycogen Phosphorylase B"/>
    <property type="match status" value="2"/>
</dbReference>
<dbReference type="PANTHER" id="PTHR30160">
    <property type="entry name" value="TETRAACYLDISACCHARIDE 4'-KINASE-RELATED"/>
    <property type="match status" value="1"/>
</dbReference>
<dbReference type="GO" id="GO:0005829">
    <property type="term" value="C:cytosol"/>
    <property type="evidence" value="ECO:0007669"/>
    <property type="project" value="TreeGrafter"/>
</dbReference>
<dbReference type="SUPFAM" id="SSF53756">
    <property type="entry name" value="UDP-Glycosyltransferase/glycogen phosphorylase"/>
    <property type="match status" value="1"/>
</dbReference>
<reference evidence="3" key="1">
    <citation type="submission" date="2023-05" db="EMBL/GenBank/DDBJ databases">
        <authorList>
            <person name="Zhang X."/>
        </authorList>
    </citation>
    <scope>NUCLEOTIDE SEQUENCE</scope>
    <source>
        <strain evidence="3">YF14B1</strain>
    </source>
</reference>
<keyword evidence="1 3" id="KW-0328">Glycosyltransferase</keyword>
<dbReference type="Proteomes" id="UP001241110">
    <property type="component" value="Unassembled WGS sequence"/>
</dbReference>
<dbReference type="CDD" id="cd03789">
    <property type="entry name" value="GT9_LPS_heptosyltransferase"/>
    <property type="match status" value="1"/>
</dbReference>
<dbReference type="RefSeq" id="WP_313980929.1">
    <property type="nucleotide sequence ID" value="NZ_JASJOS010000007.1"/>
</dbReference>
<evidence type="ECO:0000256" key="1">
    <source>
        <dbReference type="ARBA" id="ARBA00022676"/>
    </source>
</evidence>
<dbReference type="EC" id="2.4.-.-" evidence="3"/>
<evidence type="ECO:0000313" key="3">
    <source>
        <dbReference type="EMBL" id="MDJ1482168.1"/>
    </source>
</evidence>
<dbReference type="PANTHER" id="PTHR30160:SF1">
    <property type="entry name" value="LIPOPOLYSACCHARIDE 1,2-N-ACETYLGLUCOSAMINETRANSFERASE-RELATED"/>
    <property type="match status" value="1"/>
</dbReference>
<name>A0AAE3QT21_9BACT</name>
<evidence type="ECO:0000313" key="4">
    <source>
        <dbReference type="Proteomes" id="UP001241110"/>
    </source>
</evidence>
<dbReference type="GO" id="GO:0008713">
    <property type="term" value="F:ADP-heptose-lipopolysaccharide heptosyltransferase activity"/>
    <property type="evidence" value="ECO:0007669"/>
    <property type="project" value="TreeGrafter"/>
</dbReference>
<keyword evidence="2 3" id="KW-0808">Transferase</keyword>
<accession>A0AAE3QT21</accession>
<evidence type="ECO:0000256" key="2">
    <source>
        <dbReference type="ARBA" id="ARBA00022679"/>
    </source>
</evidence>
<organism evidence="3 4">
    <name type="scientific">Xanthocytophaga flava</name>
    <dbReference type="NCBI Taxonomy" id="3048013"/>
    <lineage>
        <taxon>Bacteria</taxon>
        <taxon>Pseudomonadati</taxon>
        <taxon>Bacteroidota</taxon>
        <taxon>Cytophagia</taxon>
        <taxon>Cytophagales</taxon>
        <taxon>Rhodocytophagaceae</taxon>
        <taxon>Xanthocytophaga</taxon>
    </lineage>
</organism>
<dbReference type="GO" id="GO:0009244">
    <property type="term" value="P:lipopolysaccharide core region biosynthetic process"/>
    <property type="evidence" value="ECO:0007669"/>
    <property type="project" value="TreeGrafter"/>
</dbReference>
<proteinExistence type="predicted"/>
<dbReference type="EMBL" id="JASJOS010000007">
    <property type="protein sequence ID" value="MDJ1482168.1"/>
    <property type="molecule type" value="Genomic_DNA"/>
</dbReference>
<dbReference type="InterPro" id="IPR051199">
    <property type="entry name" value="LPS_LOS_Heptosyltrfase"/>
</dbReference>
<gene>
    <name evidence="3" type="ORF">QNI16_16815</name>
</gene>
<sequence length="383" mass="43892">MTRSIKQQIHKLLVSFSNWLNQQLAPKRLLVVRLDAIGDYILFRNFLQVLKNSKKFKGYSITLLGNSVWKDIAENFDNEYVDKFIWVDKNELNSTGAFWYLSTILSKIRIQQYKIILHPTYSREFLNGDFLLSLIEGDKIGYIGDYTNITPENKEIGDTYYNRLIPAENSIKFEFYRNSDFFSTLLQEDITFQKPFFTLGKIKKKNQIIIFPGAGIKFRRWDASNFKELCNHILVTYPDTEIILAGGESDVTITEEIIQDLDSIRVTNLAGQKKLHEFIHLVHQSLVLVSNETSAVHIASAVDTNVICISNGNHYGRFNPYPVSVNKKVTTLYPYEVTSGSHEESIKKYGTGSDLDINLVSVSMVINTLDSIVTKALQEEELE</sequence>
<dbReference type="AlphaFoldDB" id="A0AAE3QT21"/>
<dbReference type="InterPro" id="IPR002201">
    <property type="entry name" value="Glyco_trans_9"/>
</dbReference>